<dbReference type="OrthoDB" id="4819815at2"/>
<dbReference type="InterPro" id="IPR014940">
    <property type="entry name" value="BAAT_C"/>
</dbReference>
<dbReference type="Proteomes" id="UP000319263">
    <property type="component" value="Chromosome"/>
</dbReference>
<feature type="domain" description="BAAT/Acyl-CoA thioester hydrolase C-terminal" evidence="1">
    <location>
        <begin position="61"/>
        <end position="259"/>
    </location>
</feature>
<dbReference type="SUPFAM" id="SSF53474">
    <property type="entry name" value="alpha/beta-Hydrolases"/>
    <property type="match status" value="1"/>
</dbReference>
<dbReference type="GO" id="GO:0006637">
    <property type="term" value="P:acyl-CoA metabolic process"/>
    <property type="evidence" value="ECO:0007669"/>
    <property type="project" value="TreeGrafter"/>
</dbReference>
<dbReference type="InterPro" id="IPR029058">
    <property type="entry name" value="AB_hydrolase_fold"/>
</dbReference>
<organism evidence="2 3">
    <name type="scientific">Microlunatus elymi</name>
    <dbReference type="NCBI Taxonomy" id="2596828"/>
    <lineage>
        <taxon>Bacteria</taxon>
        <taxon>Bacillati</taxon>
        <taxon>Actinomycetota</taxon>
        <taxon>Actinomycetes</taxon>
        <taxon>Propionibacteriales</taxon>
        <taxon>Propionibacteriaceae</taxon>
        <taxon>Microlunatus</taxon>
    </lineage>
</organism>
<protein>
    <submittedName>
        <fullName evidence="2">Acyl-CoA thioesterase</fullName>
    </submittedName>
</protein>
<dbReference type="GO" id="GO:0047617">
    <property type="term" value="F:fatty acyl-CoA hydrolase activity"/>
    <property type="evidence" value="ECO:0007669"/>
    <property type="project" value="TreeGrafter"/>
</dbReference>
<dbReference type="PANTHER" id="PTHR10824">
    <property type="entry name" value="ACYL-COENZYME A THIOESTERASE-RELATED"/>
    <property type="match status" value="1"/>
</dbReference>
<evidence type="ECO:0000313" key="2">
    <source>
        <dbReference type="EMBL" id="QDP96178.1"/>
    </source>
</evidence>
<name>A0A516PYC8_9ACTN</name>
<sequence length="265" mass="28353">MILPAEVVHPDDPVGIGVLLLAGSSGRIDHGRAELLARHGATVRPLRWFGGPGLQPGPYEVPLELFADALDLLALECDRLAVIGTSFGAEAALLIAADDVRITATVAFAPTSVVWGGWDGDRETSHWTRAGHPVPYVPLVRDAWPTEQPPAFRDLYAASLAAHPAEVDEASLPVEKIRGELILVAGGDDQVWPSVDFAGRIARRRHDHDLETTVISHPTAGHRTVLPGEPIVRGGQTMLRGGTPGADAELGRRAWQHLTAALNLR</sequence>
<dbReference type="AlphaFoldDB" id="A0A516PYC8"/>
<keyword evidence="3" id="KW-1185">Reference proteome</keyword>
<gene>
    <name evidence="2" type="ORF">FOE78_09920</name>
</gene>
<dbReference type="PANTHER" id="PTHR10824:SF4">
    <property type="entry name" value="ACYL-COENZYME A THIOESTERASE 1-LIKE"/>
    <property type="match status" value="1"/>
</dbReference>
<dbReference type="GO" id="GO:0006631">
    <property type="term" value="P:fatty acid metabolic process"/>
    <property type="evidence" value="ECO:0007669"/>
    <property type="project" value="TreeGrafter"/>
</dbReference>
<evidence type="ECO:0000259" key="1">
    <source>
        <dbReference type="Pfam" id="PF08840"/>
    </source>
</evidence>
<dbReference type="RefSeq" id="WP_143986144.1">
    <property type="nucleotide sequence ID" value="NZ_CP041692.1"/>
</dbReference>
<dbReference type="EMBL" id="CP041692">
    <property type="protein sequence ID" value="QDP96178.1"/>
    <property type="molecule type" value="Genomic_DNA"/>
</dbReference>
<dbReference type="Pfam" id="PF08840">
    <property type="entry name" value="BAAT_C"/>
    <property type="match status" value="1"/>
</dbReference>
<proteinExistence type="predicted"/>
<dbReference type="KEGG" id="mik:FOE78_09920"/>
<evidence type="ECO:0000313" key="3">
    <source>
        <dbReference type="Proteomes" id="UP000319263"/>
    </source>
</evidence>
<reference evidence="2 3" key="1">
    <citation type="submission" date="2019-07" db="EMBL/GenBank/DDBJ databases">
        <title>Microlunatus dokdonensis sp. nov. isolated from the rhizospheric soil of the wild plant Elymus tsukushiensis.</title>
        <authorList>
            <person name="Ghim S.-Y."/>
            <person name="Hwang Y.-J."/>
            <person name="Son J.-S."/>
            <person name="Shin J.-H."/>
        </authorList>
    </citation>
    <scope>NUCLEOTIDE SEQUENCE [LARGE SCALE GENOMIC DNA]</scope>
    <source>
        <strain evidence="2 3">KUDC0627</strain>
    </source>
</reference>
<dbReference type="Gene3D" id="3.40.50.1820">
    <property type="entry name" value="alpha/beta hydrolase"/>
    <property type="match status" value="1"/>
</dbReference>
<accession>A0A516PYC8</accession>